<dbReference type="SUPFAM" id="SSF56801">
    <property type="entry name" value="Acetyl-CoA synthetase-like"/>
    <property type="match status" value="1"/>
</dbReference>
<accession>X8CTT8</accession>
<dbReference type="SUPFAM" id="SSF47336">
    <property type="entry name" value="ACP-like"/>
    <property type="match status" value="1"/>
</dbReference>
<dbReference type="Pfam" id="PF00668">
    <property type="entry name" value="Condensation"/>
    <property type="match status" value="2"/>
</dbReference>
<evidence type="ECO:0000256" key="6">
    <source>
        <dbReference type="ARBA" id="ARBA00023194"/>
    </source>
</evidence>
<keyword evidence="5" id="KW-0677">Repeat</keyword>
<dbReference type="FunFam" id="3.30.300.30:FF:000010">
    <property type="entry name" value="Enterobactin synthetase component F"/>
    <property type="match status" value="1"/>
</dbReference>
<evidence type="ECO:0000256" key="5">
    <source>
        <dbReference type="ARBA" id="ARBA00022737"/>
    </source>
</evidence>
<dbReference type="InterPro" id="IPR045851">
    <property type="entry name" value="AMP-bd_C_sf"/>
</dbReference>
<dbReference type="PROSITE" id="PS00455">
    <property type="entry name" value="AMP_BINDING"/>
    <property type="match status" value="1"/>
</dbReference>
<dbReference type="InterPro" id="IPR006162">
    <property type="entry name" value="Ppantetheine_attach_site"/>
</dbReference>
<dbReference type="InterPro" id="IPR009081">
    <property type="entry name" value="PP-bd_ACP"/>
</dbReference>
<dbReference type="GO" id="GO:0043041">
    <property type="term" value="P:amino acid activation for nonribosomal peptide biosynthetic process"/>
    <property type="evidence" value="ECO:0007669"/>
    <property type="project" value="TreeGrafter"/>
</dbReference>
<keyword evidence="4" id="KW-0597">Phosphoprotein</keyword>
<dbReference type="InterPro" id="IPR025110">
    <property type="entry name" value="AMP-bd_C"/>
</dbReference>
<proteinExistence type="inferred from homology"/>
<sequence>MVADPSRRLASLDVLRSAERTRLEELGNKEVLNLPASAPMSVPELFATQVARTPEAVALVCEGRSVTYRELDEASNRLAHLLTGLGAGPGQTVALMFSRSPEAVASILAVLKTGAAYLPIDPSSPESRIGFMLDDAKPVAALSTVDLADRLDGHDVPVIDVNDSRIDAQRADALPAPGPDHVAYLIYTSGTTGVPKGVAVTHRNVTQLLGSLDAGLPPSGVWSQCHSYAFDVSVWEIFGALLRGGRLVVVPEDVTRSPDELHDVLAGEDVSVLTQTPSAVAMLSPERLSAASLVVVGEACPAEVVDRWAPGRVMVNAYGPTETTMCVAISAPLTKGSGIPPIGSPVPGAALFVLDGWLRPVPPGVVGELYVAGDGVTSGYVGRTGLTASRFVACPFGGAGARMYRTGDLASWGDDGQLQYLGRADEQVKIRGYRIELGEIQAALAALDGVDQAVVIAREDRPGDKRLVGYVTGIADPVEARAALAERLPGYMVPAAVVVLEALPLTPNGKLDTRALPTPEYTTGEYRAPGNAVEEILAGIYAEVLGVQRVGVDESFFELGGDSILSLQVVARARAAGLTCRPRDVFVEQTVARLARVAGVSDGAAQVVDEGVGPVPPTPIMRWLEGAEQAGPVDQFNQTVMVQAPAGVTAADVSMVLQALVDRHAMLRLRVERDGAGGWSFHIPEPGSVWAQDCLQAVDALTDDALLDARSRLNPFTGAMLSALWVESTGRLAVIIHHLAVDAVSWWILLEDLNIAWALHSAGHPVELPPAGTSFARWATMLNEHARHPDVVGQLNAWKRVTEAPAALPAARPDVDTYASAGRLSVELDAETTAMLLGEVPTAFHAGIQDILLIAFGLAWAEFLGDTGAPIGIDVEAHGRHEELGADIDLSRTVGWFTTKYPVSLAMAGLRWAQVVSGDTALGPIIKDAKEQLRALPDPLTYGLLRYLNSDVDLAGPDPSIAFNYLGRQGAAPDSAGEGWSISQDGLSLIGAAAAVPMPLMHTVELNAGTIDTGAGPHLHAEWTWAPSVLDATQITRLGRLWFEALSGVCAHVRNGGGGLTPSDIAPARLSQQQIDELARRHQIADILPLTPLQQGLLFHSSTAQGGDDMYAVQLDFTLTGPLDPDRLRDAVHTVVKRHPHLAALFCEQFDEPVQIIPADPVVEWRYLELDDGGAGEADADARIERLCAAERAAVCDLAGQAAFRAALIRTADRRFRFVLTNHHILLDGWSLPILLREIFASYYGQRLPAAGSYRAFLTWLADRDLDASREAWAELLSGLQTPTLVAPEDRLGQGRRGFEKSRVSAQTTRALGELARSHHTTLSTVLQAAWALVLTSLTGQHDVVFGTPRSRVGQLEVDDAESMVGLLINTVPVRANITATTTTADLLAQLQNSHNDALEHQHLALSEIHRVTGHDQLFDTLFVYENYPIDSGMTLGDDGLAIAAFTNREYNHYPLTVEALPGRELGLHIEFDADVFDAAGIASLVERLQRVLVAMTADPAGGCHRWTCWTATSAT</sequence>
<dbReference type="Pfam" id="PF13193">
    <property type="entry name" value="AMP-binding_C"/>
    <property type="match status" value="1"/>
</dbReference>
<dbReference type="CDD" id="cd19543">
    <property type="entry name" value="DCL_NRPS"/>
    <property type="match status" value="1"/>
</dbReference>
<dbReference type="EMBL" id="JAOG01000001">
    <property type="protein sequence ID" value="EUA59792.1"/>
    <property type="molecule type" value="Genomic_DNA"/>
</dbReference>
<dbReference type="Gene3D" id="1.10.1200.10">
    <property type="entry name" value="ACP-like"/>
    <property type="match status" value="1"/>
</dbReference>
<dbReference type="SUPFAM" id="SSF52777">
    <property type="entry name" value="CoA-dependent acyltransferases"/>
    <property type="match status" value="4"/>
</dbReference>
<comment type="cofactor">
    <cofactor evidence="1">
        <name>pantetheine 4'-phosphate</name>
        <dbReference type="ChEBI" id="CHEBI:47942"/>
    </cofactor>
</comment>
<evidence type="ECO:0000259" key="7">
    <source>
        <dbReference type="PROSITE" id="PS50075"/>
    </source>
</evidence>
<dbReference type="FunFam" id="3.40.50.12780:FF:000012">
    <property type="entry name" value="Non-ribosomal peptide synthetase"/>
    <property type="match status" value="1"/>
</dbReference>
<dbReference type="InterPro" id="IPR020845">
    <property type="entry name" value="AMP-binding_CS"/>
</dbReference>
<comment type="similarity">
    <text evidence="2">Belongs to the ATP-dependent AMP-binding enzyme family.</text>
</comment>
<dbReference type="PANTHER" id="PTHR45527">
    <property type="entry name" value="NONRIBOSOMAL PEPTIDE SYNTHETASE"/>
    <property type="match status" value="1"/>
</dbReference>
<dbReference type="NCBIfam" id="TIGR01720">
    <property type="entry name" value="NRPS-para261"/>
    <property type="match status" value="1"/>
</dbReference>
<keyword evidence="6" id="KW-0045">Antibiotic biosynthesis</keyword>
<protein>
    <submittedName>
        <fullName evidence="8">Non-ribosomal peptide synthase TIGR01720 domain protein</fullName>
    </submittedName>
</protein>
<dbReference type="InterPro" id="IPR010071">
    <property type="entry name" value="AA_adenyl_dom"/>
</dbReference>
<dbReference type="PROSITE" id="PS00012">
    <property type="entry name" value="PHOSPHOPANTETHEINE"/>
    <property type="match status" value="1"/>
</dbReference>
<reference evidence="8 9" key="1">
    <citation type="submission" date="2013-12" db="EMBL/GenBank/DDBJ databases">
        <authorList>
            <person name="Zelazny A."/>
            <person name="Olivier K."/>
            <person name="Holland S."/>
            <person name="Lenaerts A."/>
            <person name="Ordway D."/>
            <person name="DeGroote M.A."/>
            <person name="Parker T."/>
            <person name="Sizemore C."/>
            <person name="Tallon L.J."/>
            <person name="Sadzewicz L.K."/>
            <person name="Sengamalay N."/>
            <person name="Fraser C.M."/>
            <person name="Hine E."/>
            <person name="Shefchek K.A."/>
            <person name="Das S.P."/>
            <person name="Tettelin H."/>
        </authorList>
    </citation>
    <scope>NUCLEOTIDE SEQUENCE [LARGE SCALE GENOMIC DNA]</scope>
    <source>
        <strain evidence="8 9">1956</strain>
    </source>
</reference>
<evidence type="ECO:0000313" key="9">
    <source>
        <dbReference type="Proteomes" id="UP000020825"/>
    </source>
</evidence>
<name>X8CTT8_MYCIT</name>
<gene>
    <name evidence="8" type="ORF">I550_2940</name>
</gene>
<dbReference type="Gene3D" id="3.30.300.30">
    <property type="match status" value="1"/>
</dbReference>
<evidence type="ECO:0000256" key="1">
    <source>
        <dbReference type="ARBA" id="ARBA00001957"/>
    </source>
</evidence>
<dbReference type="Proteomes" id="UP000020825">
    <property type="component" value="Unassembled WGS sequence"/>
</dbReference>
<dbReference type="PANTHER" id="PTHR45527:SF1">
    <property type="entry name" value="FATTY ACID SYNTHASE"/>
    <property type="match status" value="1"/>
</dbReference>
<dbReference type="GO" id="GO:0031177">
    <property type="term" value="F:phosphopantetheine binding"/>
    <property type="evidence" value="ECO:0007669"/>
    <property type="project" value="TreeGrafter"/>
</dbReference>
<dbReference type="Pfam" id="PF00550">
    <property type="entry name" value="PP-binding"/>
    <property type="match status" value="1"/>
</dbReference>
<feature type="domain" description="Carrier" evidence="7">
    <location>
        <begin position="528"/>
        <end position="602"/>
    </location>
</feature>
<evidence type="ECO:0000256" key="4">
    <source>
        <dbReference type="ARBA" id="ARBA00022553"/>
    </source>
</evidence>
<dbReference type="GO" id="GO:0008610">
    <property type="term" value="P:lipid biosynthetic process"/>
    <property type="evidence" value="ECO:0007669"/>
    <property type="project" value="UniProtKB-ARBA"/>
</dbReference>
<dbReference type="FunFam" id="1.10.1200.10:FF:000005">
    <property type="entry name" value="Nonribosomal peptide synthetase 1"/>
    <property type="match status" value="1"/>
</dbReference>
<dbReference type="Gene3D" id="3.30.559.10">
    <property type="entry name" value="Chloramphenicol acetyltransferase-like domain"/>
    <property type="match status" value="2"/>
</dbReference>
<dbReference type="NCBIfam" id="TIGR01733">
    <property type="entry name" value="AA-adenyl-dom"/>
    <property type="match status" value="1"/>
</dbReference>
<dbReference type="InterPro" id="IPR036736">
    <property type="entry name" value="ACP-like_sf"/>
</dbReference>
<dbReference type="GO" id="GO:0003824">
    <property type="term" value="F:catalytic activity"/>
    <property type="evidence" value="ECO:0007669"/>
    <property type="project" value="InterPro"/>
</dbReference>
<dbReference type="InterPro" id="IPR023213">
    <property type="entry name" value="CAT-like_dom_sf"/>
</dbReference>
<evidence type="ECO:0000256" key="3">
    <source>
        <dbReference type="ARBA" id="ARBA00022450"/>
    </source>
</evidence>
<evidence type="ECO:0000313" key="8">
    <source>
        <dbReference type="EMBL" id="EUA59792.1"/>
    </source>
</evidence>
<dbReference type="InterPro" id="IPR000873">
    <property type="entry name" value="AMP-dep_synth/lig_dom"/>
</dbReference>
<dbReference type="Gene3D" id="3.40.50.12780">
    <property type="entry name" value="N-terminal domain of ligase-like"/>
    <property type="match status" value="1"/>
</dbReference>
<dbReference type="UniPathway" id="UPA00011"/>
<dbReference type="InterPro" id="IPR001242">
    <property type="entry name" value="Condensation_dom"/>
</dbReference>
<dbReference type="Pfam" id="PF00501">
    <property type="entry name" value="AMP-binding"/>
    <property type="match status" value="1"/>
</dbReference>
<keyword evidence="3" id="KW-0596">Phosphopantetheine</keyword>
<dbReference type="PATRIC" id="fig|1299331.3.peg.2869"/>
<comment type="caution">
    <text evidence="8">The sequence shown here is derived from an EMBL/GenBank/DDBJ whole genome shotgun (WGS) entry which is preliminary data.</text>
</comment>
<evidence type="ECO:0000256" key="2">
    <source>
        <dbReference type="ARBA" id="ARBA00006432"/>
    </source>
</evidence>
<dbReference type="GO" id="GO:0005829">
    <property type="term" value="C:cytosol"/>
    <property type="evidence" value="ECO:0007669"/>
    <property type="project" value="TreeGrafter"/>
</dbReference>
<dbReference type="GO" id="GO:0017000">
    <property type="term" value="P:antibiotic biosynthetic process"/>
    <property type="evidence" value="ECO:0007669"/>
    <property type="project" value="UniProtKB-KW"/>
</dbReference>
<dbReference type="Gene3D" id="3.30.559.30">
    <property type="entry name" value="Nonribosomal peptide synthetase, condensation domain"/>
    <property type="match status" value="2"/>
</dbReference>
<dbReference type="InterPro" id="IPR010060">
    <property type="entry name" value="NRPS_synth"/>
</dbReference>
<dbReference type="FunFam" id="3.40.50.980:FF:000001">
    <property type="entry name" value="Non-ribosomal peptide synthetase"/>
    <property type="match status" value="1"/>
</dbReference>
<organism evidence="8 9">
    <name type="scientific">Mycobacterium intracellulare 1956</name>
    <dbReference type="NCBI Taxonomy" id="1299331"/>
    <lineage>
        <taxon>Bacteria</taxon>
        <taxon>Bacillati</taxon>
        <taxon>Actinomycetota</taxon>
        <taxon>Actinomycetes</taxon>
        <taxon>Mycobacteriales</taxon>
        <taxon>Mycobacteriaceae</taxon>
        <taxon>Mycobacterium</taxon>
        <taxon>Mycobacterium avium complex (MAC)</taxon>
    </lineage>
</organism>
<dbReference type="PROSITE" id="PS50075">
    <property type="entry name" value="CARRIER"/>
    <property type="match status" value="1"/>
</dbReference>
<dbReference type="InterPro" id="IPR042099">
    <property type="entry name" value="ANL_N_sf"/>
</dbReference>
<dbReference type="GO" id="GO:0044550">
    <property type="term" value="P:secondary metabolite biosynthetic process"/>
    <property type="evidence" value="ECO:0007669"/>
    <property type="project" value="UniProtKB-ARBA"/>
</dbReference>
<dbReference type="FunFam" id="2.30.38.10:FF:000001">
    <property type="entry name" value="Non-ribosomal peptide synthetase PvdI"/>
    <property type="match status" value="1"/>
</dbReference>